<protein>
    <submittedName>
        <fullName evidence="1">Uncharacterized protein</fullName>
    </submittedName>
</protein>
<reference evidence="1 2" key="1">
    <citation type="submission" date="2016-12" db="EMBL/GenBank/DDBJ databases">
        <authorList>
            <person name="Song W.-J."/>
            <person name="Kurnit D.M."/>
        </authorList>
    </citation>
    <scope>NUCLEOTIDE SEQUENCE [LARGE SCALE GENOMIC DNA]</scope>
    <source>
        <strain evidence="1 2">STM7296</strain>
    </source>
</reference>
<dbReference type="AlphaFoldDB" id="A0A1N7SPK0"/>
<organism evidence="1 2">
    <name type="scientific">Paraburkholderia ribeironis</name>
    <dbReference type="NCBI Taxonomy" id="1247936"/>
    <lineage>
        <taxon>Bacteria</taxon>
        <taxon>Pseudomonadati</taxon>
        <taxon>Pseudomonadota</taxon>
        <taxon>Betaproteobacteria</taxon>
        <taxon>Burkholderiales</taxon>
        <taxon>Burkholderiaceae</taxon>
        <taxon>Paraburkholderia</taxon>
    </lineage>
</organism>
<proteinExistence type="predicted"/>
<name>A0A1N7SPK0_9BURK</name>
<dbReference type="STRING" id="1247936.BN2475_1360002"/>
<sequence>MLATSSSWGMVLNSIYLALAQIDTKHLCGVNLVCRPDYYRFREITREFDQTGASTRPTETLIYEA</sequence>
<keyword evidence="2" id="KW-1185">Reference proteome</keyword>
<gene>
    <name evidence="1" type="ORF">BN2475_1360002</name>
</gene>
<accession>A0A1N7SPK0</accession>
<dbReference type="EMBL" id="CYGX02000136">
    <property type="protein sequence ID" value="SIT49308.1"/>
    <property type="molecule type" value="Genomic_DNA"/>
</dbReference>
<dbReference type="Proteomes" id="UP000187012">
    <property type="component" value="Unassembled WGS sequence"/>
</dbReference>
<evidence type="ECO:0000313" key="1">
    <source>
        <dbReference type="EMBL" id="SIT49308.1"/>
    </source>
</evidence>
<evidence type="ECO:0000313" key="2">
    <source>
        <dbReference type="Proteomes" id="UP000187012"/>
    </source>
</evidence>